<dbReference type="Proteomes" id="UP000009192">
    <property type="component" value="Unassembled WGS sequence"/>
</dbReference>
<evidence type="ECO:0000256" key="1">
    <source>
        <dbReference type="SAM" id="MobiDB-lite"/>
    </source>
</evidence>
<protein>
    <submittedName>
        <fullName evidence="2">Uncharacterized protein</fullName>
    </submittedName>
</protein>
<dbReference type="KEGG" id="dmo:Dmoj_GI26398"/>
<feature type="region of interest" description="Disordered" evidence="1">
    <location>
        <begin position="1"/>
        <end position="34"/>
    </location>
</feature>
<feature type="compositionally biased region" description="Basic and acidic residues" evidence="1">
    <location>
        <begin position="1"/>
        <end position="13"/>
    </location>
</feature>
<reference evidence="2 3" key="1">
    <citation type="journal article" date="2007" name="Nature">
        <title>Evolution of genes and genomes on the Drosophila phylogeny.</title>
        <authorList>
            <consortium name="Drosophila 12 Genomes Consortium"/>
            <person name="Clark A.G."/>
            <person name="Eisen M.B."/>
            <person name="Smith D.R."/>
            <person name="Bergman C.M."/>
            <person name="Oliver B."/>
            <person name="Markow T.A."/>
            <person name="Kaufman T.C."/>
            <person name="Kellis M."/>
            <person name="Gelbart W."/>
            <person name="Iyer V.N."/>
            <person name="Pollard D.A."/>
            <person name="Sackton T.B."/>
            <person name="Larracuente A.M."/>
            <person name="Singh N.D."/>
            <person name="Abad J.P."/>
            <person name="Abt D.N."/>
            <person name="Adryan B."/>
            <person name="Aguade M."/>
            <person name="Akashi H."/>
            <person name="Anderson W.W."/>
            <person name="Aquadro C.F."/>
            <person name="Ardell D.H."/>
            <person name="Arguello R."/>
            <person name="Artieri C.G."/>
            <person name="Barbash D.A."/>
            <person name="Barker D."/>
            <person name="Barsanti P."/>
            <person name="Batterham P."/>
            <person name="Batzoglou S."/>
            <person name="Begun D."/>
            <person name="Bhutkar A."/>
            <person name="Blanco E."/>
            <person name="Bosak S.A."/>
            <person name="Bradley R.K."/>
            <person name="Brand A.D."/>
            <person name="Brent M.R."/>
            <person name="Brooks A.N."/>
            <person name="Brown R.H."/>
            <person name="Butlin R.K."/>
            <person name="Caggese C."/>
            <person name="Calvi B.R."/>
            <person name="Bernardo de Carvalho A."/>
            <person name="Caspi A."/>
            <person name="Castrezana S."/>
            <person name="Celniker S.E."/>
            <person name="Chang J.L."/>
            <person name="Chapple C."/>
            <person name="Chatterji S."/>
            <person name="Chinwalla A."/>
            <person name="Civetta A."/>
            <person name="Clifton S.W."/>
            <person name="Comeron J.M."/>
            <person name="Costello J.C."/>
            <person name="Coyne J.A."/>
            <person name="Daub J."/>
            <person name="David R.G."/>
            <person name="Delcher A.L."/>
            <person name="Delehaunty K."/>
            <person name="Do C.B."/>
            <person name="Ebling H."/>
            <person name="Edwards K."/>
            <person name="Eickbush T."/>
            <person name="Evans J.D."/>
            <person name="Filipski A."/>
            <person name="Findeiss S."/>
            <person name="Freyhult E."/>
            <person name="Fulton L."/>
            <person name="Fulton R."/>
            <person name="Garcia A.C."/>
            <person name="Gardiner A."/>
            <person name="Garfield D.A."/>
            <person name="Garvin B.E."/>
            <person name="Gibson G."/>
            <person name="Gilbert D."/>
            <person name="Gnerre S."/>
            <person name="Godfrey J."/>
            <person name="Good R."/>
            <person name="Gotea V."/>
            <person name="Gravely B."/>
            <person name="Greenberg A.J."/>
            <person name="Griffiths-Jones S."/>
            <person name="Gross S."/>
            <person name="Guigo R."/>
            <person name="Gustafson E.A."/>
            <person name="Haerty W."/>
            <person name="Hahn M.W."/>
            <person name="Halligan D.L."/>
            <person name="Halpern A.L."/>
            <person name="Halter G.M."/>
            <person name="Han M.V."/>
            <person name="Heger A."/>
            <person name="Hillier L."/>
            <person name="Hinrichs A.S."/>
            <person name="Holmes I."/>
            <person name="Hoskins R.A."/>
            <person name="Hubisz M.J."/>
            <person name="Hultmark D."/>
            <person name="Huntley M.A."/>
            <person name="Jaffe D.B."/>
            <person name="Jagadeeshan S."/>
            <person name="Jeck W.R."/>
            <person name="Johnson J."/>
            <person name="Jones C.D."/>
            <person name="Jordan W.C."/>
            <person name="Karpen G.H."/>
            <person name="Kataoka E."/>
            <person name="Keightley P.D."/>
            <person name="Kheradpour P."/>
            <person name="Kirkness E.F."/>
            <person name="Koerich L.B."/>
            <person name="Kristiansen K."/>
            <person name="Kudrna D."/>
            <person name="Kulathinal R.J."/>
            <person name="Kumar S."/>
            <person name="Kwok R."/>
            <person name="Lander E."/>
            <person name="Langley C.H."/>
            <person name="Lapoint R."/>
            <person name="Lazzaro B.P."/>
            <person name="Lee S.J."/>
            <person name="Levesque L."/>
            <person name="Li R."/>
            <person name="Lin C.F."/>
            <person name="Lin M.F."/>
            <person name="Lindblad-Toh K."/>
            <person name="Llopart A."/>
            <person name="Long M."/>
            <person name="Low L."/>
            <person name="Lozovsky E."/>
            <person name="Lu J."/>
            <person name="Luo M."/>
            <person name="Machado C.A."/>
            <person name="Makalowski W."/>
            <person name="Marzo M."/>
            <person name="Matsuda M."/>
            <person name="Matzkin L."/>
            <person name="McAllister B."/>
            <person name="McBride C.S."/>
            <person name="McKernan B."/>
            <person name="McKernan K."/>
            <person name="Mendez-Lago M."/>
            <person name="Minx P."/>
            <person name="Mollenhauer M.U."/>
            <person name="Montooth K."/>
            <person name="Mount S.M."/>
            <person name="Mu X."/>
            <person name="Myers E."/>
            <person name="Negre B."/>
            <person name="Newfeld S."/>
            <person name="Nielsen R."/>
            <person name="Noor M.A."/>
            <person name="O'Grady P."/>
            <person name="Pachter L."/>
            <person name="Papaceit M."/>
            <person name="Parisi M.J."/>
            <person name="Parisi M."/>
            <person name="Parts L."/>
            <person name="Pedersen J.S."/>
            <person name="Pesole G."/>
            <person name="Phillippy A.M."/>
            <person name="Ponting C.P."/>
            <person name="Pop M."/>
            <person name="Porcelli D."/>
            <person name="Powell J.R."/>
            <person name="Prohaska S."/>
            <person name="Pruitt K."/>
            <person name="Puig M."/>
            <person name="Quesneville H."/>
            <person name="Ram K.R."/>
            <person name="Rand D."/>
            <person name="Rasmussen M.D."/>
            <person name="Reed L.K."/>
            <person name="Reenan R."/>
            <person name="Reily A."/>
            <person name="Remington K.A."/>
            <person name="Rieger T.T."/>
            <person name="Ritchie M.G."/>
            <person name="Robin C."/>
            <person name="Rogers Y.H."/>
            <person name="Rohde C."/>
            <person name="Rozas J."/>
            <person name="Rubenfield M.J."/>
            <person name="Ruiz A."/>
            <person name="Russo S."/>
            <person name="Salzberg S.L."/>
            <person name="Sanchez-Gracia A."/>
            <person name="Saranga D.J."/>
            <person name="Sato H."/>
            <person name="Schaeffer S.W."/>
            <person name="Schatz M.C."/>
            <person name="Schlenke T."/>
            <person name="Schwartz R."/>
            <person name="Segarra C."/>
            <person name="Singh R.S."/>
            <person name="Sirot L."/>
            <person name="Sirota M."/>
            <person name="Sisneros N.B."/>
            <person name="Smith C.D."/>
            <person name="Smith T.F."/>
            <person name="Spieth J."/>
            <person name="Stage D.E."/>
            <person name="Stark A."/>
            <person name="Stephan W."/>
            <person name="Strausberg R.L."/>
            <person name="Strempel S."/>
            <person name="Sturgill D."/>
            <person name="Sutton G."/>
            <person name="Sutton G.G."/>
            <person name="Tao W."/>
            <person name="Teichmann S."/>
            <person name="Tobari Y.N."/>
            <person name="Tomimura Y."/>
            <person name="Tsolas J.M."/>
            <person name="Valente V.L."/>
            <person name="Venter E."/>
            <person name="Venter J.C."/>
            <person name="Vicario S."/>
            <person name="Vieira F.G."/>
            <person name="Vilella A.J."/>
            <person name="Villasante A."/>
            <person name="Walenz B."/>
            <person name="Wang J."/>
            <person name="Wasserman M."/>
            <person name="Watts T."/>
            <person name="Wilson D."/>
            <person name="Wilson R.K."/>
            <person name="Wing R.A."/>
            <person name="Wolfner M.F."/>
            <person name="Wong A."/>
            <person name="Wong G.K."/>
            <person name="Wu C.I."/>
            <person name="Wu G."/>
            <person name="Yamamoto D."/>
            <person name="Yang H.P."/>
            <person name="Yang S.P."/>
            <person name="Yorke J.A."/>
            <person name="Yoshida K."/>
            <person name="Zdobnov E."/>
            <person name="Zhang P."/>
            <person name="Zhang Y."/>
            <person name="Zimin A.V."/>
            <person name="Baldwin J."/>
            <person name="Abdouelleil A."/>
            <person name="Abdulkadir J."/>
            <person name="Abebe A."/>
            <person name="Abera B."/>
            <person name="Abreu J."/>
            <person name="Acer S.C."/>
            <person name="Aftuck L."/>
            <person name="Alexander A."/>
            <person name="An P."/>
            <person name="Anderson E."/>
            <person name="Anderson S."/>
            <person name="Arachi H."/>
            <person name="Azer M."/>
            <person name="Bachantsang P."/>
            <person name="Barry A."/>
            <person name="Bayul T."/>
            <person name="Berlin A."/>
            <person name="Bessette D."/>
            <person name="Bloom T."/>
            <person name="Blye J."/>
            <person name="Boguslavskiy L."/>
            <person name="Bonnet C."/>
            <person name="Boukhgalter B."/>
            <person name="Bourzgui I."/>
            <person name="Brown A."/>
            <person name="Cahill P."/>
            <person name="Channer S."/>
            <person name="Cheshatsang Y."/>
            <person name="Chuda L."/>
            <person name="Citroen M."/>
            <person name="Collymore A."/>
            <person name="Cooke P."/>
            <person name="Costello M."/>
            <person name="D'Aco K."/>
            <person name="Daza R."/>
            <person name="De Haan G."/>
            <person name="DeGray S."/>
            <person name="DeMaso C."/>
            <person name="Dhargay N."/>
            <person name="Dooley K."/>
            <person name="Dooley E."/>
            <person name="Doricent M."/>
            <person name="Dorje P."/>
            <person name="Dorjee K."/>
            <person name="Dupes A."/>
            <person name="Elong R."/>
            <person name="Falk J."/>
            <person name="Farina A."/>
            <person name="Faro S."/>
            <person name="Ferguson D."/>
            <person name="Fisher S."/>
            <person name="Foley C.D."/>
            <person name="Franke A."/>
            <person name="Friedrich D."/>
            <person name="Gadbois L."/>
            <person name="Gearin G."/>
            <person name="Gearin C.R."/>
            <person name="Giannoukos G."/>
            <person name="Goode T."/>
            <person name="Graham J."/>
            <person name="Grandbois E."/>
            <person name="Grewal S."/>
            <person name="Gyaltsen K."/>
            <person name="Hafez N."/>
            <person name="Hagos B."/>
            <person name="Hall J."/>
            <person name="Henson C."/>
            <person name="Hollinger A."/>
            <person name="Honan T."/>
            <person name="Huard M.D."/>
            <person name="Hughes L."/>
            <person name="Hurhula B."/>
            <person name="Husby M.E."/>
            <person name="Kamat A."/>
            <person name="Kanga B."/>
            <person name="Kashin S."/>
            <person name="Khazanovich D."/>
            <person name="Kisner P."/>
            <person name="Lance K."/>
            <person name="Lara M."/>
            <person name="Lee W."/>
            <person name="Lennon N."/>
            <person name="Letendre F."/>
            <person name="LeVine R."/>
            <person name="Lipovsky A."/>
            <person name="Liu X."/>
            <person name="Liu J."/>
            <person name="Liu S."/>
            <person name="Lokyitsang T."/>
            <person name="Lokyitsang Y."/>
            <person name="Lubonja R."/>
            <person name="Lui A."/>
            <person name="MacDonald P."/>
            <person name="Magnisalis V."/>
            <person name="Maru K."/>
            <person name="Matthews C."/>
            <person name="McCusker W."/>
            <person name="McDonough S."/>
            <person name="Mehta T."/>
            <person name="Meldrim J."/>
            <person name="Meneus L."/>
            <person name="Mihai O."/>
            <person name="Mihalev A."/>
            <person name="Mihova T."/>
            <person name="Mittelman R."/>
            <person name="Mlenga V."/>
            <person name="Montmayeur A."/>
            <person name="Mulrain L."/>
            <person name="Navidi A."/>
            <person name="Naylor J."/>
            <person name="Negash T."/>
            <person name="Nguyen T."/>
            <person name="Nguyen N."/>
            <person name="Nicol R."/>
            <person name="Norbu C."/>
            <person name="Norbu N."/>
            <person name="Novod N."/>
            <person name="O'Neill B."/>
            <person name="Osman S."/>
            <person name="Markiewicz E."/>
            <person name="Oyono O.L."/>
            <person name="Patti C."/>
            <person name="Phunkhang P."/>
            <person name="Pierre F."/>
            <person name="Priest M."/>
            <person name="Raghuraman S."/>
            <person name="Rege F."/>
            <person name="Reyes R."/>
            <person name="Rise C."/>
            <person name="Rogov P."/>
            <person name="Ross K."/>
            <person name="Ryan E."/>
            <person name="Settipalli S."/>
            <person name="Shea T."/>
            <person name="Sherpa N."/>
            <person name="Shi L."/>
            <person name="Shih D."/>
            <person name="Sparrow T."/>
            <person name="Spaulding J."/>
            <person name="Stalker J."/>
            <person name="Stange-Thomann N."/>
            <person name="Stavropoulos S."/>
            <person name="Stone C."/>
            <person name="Strader C."/>
            <person name="Tesfaye S."/>
            <person name="Thomson T."/>
            <person name="Thoulutsang Y."/>
            <person name="Thoulutsang D."/>
            <person name="Topham K."/>
            <person name="Topping I."/>
            <person name="Tsamla T."/>
            <person name="Vassiliev H."/>
            <person name="Vo A."/>
            <person name="Wangchuk T."/>
            <person name="Wangdi T."/>
            <person name="Weiand M."/>
            <person name="Wilkinson J."/>
            <person name="Wilson A."/>
            <person name="Yadav S."/>
            <person name="Young G."/>
            <person name="Yu Q."/>
            <person name="Zembek L."/>
            <person name="Zhong D."/>
            <person name="Zimmer A."/>
            <person name="Zwirko Z."/>
            <person name="Jaffe D.B."/>
            <person name="Alvarez P."/>
            <person name="Brockman W."/>
            <person name="Butler J."/>
            <person name="Chin C."/>
            <person name="Gnerre S."/>
            <person name="Grabherr M."/>
            <person name="Kleber M."/>
            <person name="Mauceli E."/>
            <person name="MacCallum I."/>
        </authorList>
    </citation>
    <scope>NUCLEOTIDE SEQUENCE [LARGE SCALE GENOMIC DNA]</scope>
    <source>
        <strain evidence="3">Tucson 15081-1352.22</strain>
    </source>
</reference>
<evidence type="ECO:0000313" key="2">
    <source>
        <dbReference type="EMBL" id="KRG02524.1"/>
    </source>
</evidence>
<name>A0A0Q9X3G6_DROMO</name>
<dbReference type="OrthoDB" id="7836543at2759"/>
<accession>A0A0Q9X3G6</accession>
<sequence length="135" mass="15315">MNSQSSEHRKDLIGSKSPEPIGDNMNKKSKRKGARVSFRTLAHIVVMLQKRLAHAKSMAEYIDVTDDVAYWRALALSRGEEIDRFINVIELQKKRIDTLENDLGTLVNLAQETQKMLANISPEKPSENPRQDEAV</sequence>
<organism evidence="2 3">
    <name type="scientific">Drosophila mojavensis</name>
    <name type="common">Fruit fly</name>
    <dbReference type="NCBI Taxonomy" id="7230"/>
    <lineage>
        <taxon>Eukaryota</taxon>
        <taxon>Metazoa</taxon>
        <taxon>Ecdysozoa</taxon>
        <taxon>Arthropoda</taxon>
        <taxon>Hexapoda</taxon>
        <taxon>Insecta</taxon>
        <taxon>Pterygota</taxon>
        <taxon>Neoptera</taxon>
        <taxon>Endopterygota</taxon>
        <taxon>Diptera</taxon>
        <taxon>Brachycera</taxon>
        <taxon>Muscomorpha</taxon>
        <taxon>Ephydroidea</taxon>
        <taxon>Drosophilidae</taxon>
        <taxon>Drosophila</taxon>
    </lineage>
</organism>
<dbReference type="EMBL" id="CH933807">
    <property type="protein sequence ID" value="KRG02524.1"/>
    <property type="molecule type" value="Genomic_DNA"/>
</dbReference>
<gene>
    <name evidence="2" type="primary">Dmoj\GI26398</name>
    <name evidence="2" type="ORF">Dmoj_GI26398</name>
</gene>
<evidence type="ECO:0000313" key="3">
    <source>
        <dbReference type="Proteomes" id="UP000009192"/>
    </source>
</evidence>
<dbReference type="AlphaFoldDB" id="A0A0Q9X3G6"/>
<dbReference type="InParanoid" id="A0A0Q9X3G6"/>
<proteinExistence type="predicted"/>
<keyword evidence="3" id="KW-1185">Reference proteome</keyword>